<protein>
    <submittedName>
        <fullName evidence="17">Zinc finger protein 737-like</fullName>
    </submittedName>
</protein>
<dbReference type="PROSITE" id="PS50805">
    <property type="entry name" value="KRAB"/>
    <property type="match status" value="1"/>
</dbReference>
<feature type="domain" description="C2H2-type" evidence="13">
    <location>
        <begin position="578"/>
        <end position="605"/>
    </location>
</feature>
<dbReference type="FunFam" id="3.30.160.60:FF:003000">
    <property type="entry name" value="Zinc finger and SCAN domain-containing 20"/>
    <property type="match status" value="1"/>
</dbReference>
<dbReference type="SUPFAM" id="SSF47353">
    <property type="entry name" value="Retrovirus capsid dimerization domain-like"/>
    <property type="match status" value="1"/>
</dbReference>
<evidence type="ECO:0000313" key="17">
    <source>
        <dbReference type="RefSeq" id="XP_026543297.1"/>
    </source>
</evidence>
<dbReference type="PROSITE" id="PS00028">
    <property type="entry name" value="ZINC_FINGER_C2H2_1"/>
    <property type="match status" value="10"/>
</dbReference>
<feature type="domain" description="C2H2-type" evidence="13">
    <location>
        <begin position="613"/>
        <end position="631"/>
    </location>
</feature>
<feature type="domain" description="KRAB" evidence="15">
    <location>
        <begin position="189"/>
        <end position="265"/>
    </location>
</feature>
<dbReference type="Pfam" id="PF02023">
    <property type="entry name" value="SCAN"/>
    <property type="match status" value="1"/>
</dbReference>
<dbReference type="InterPro" id="IPR003309">
    <property type="entry name" value="SCAN_dom"/>
</dbReference>
<keyword evidence="6" id="KW-0862">Zinc</keyword>
<evidence type="ECO:0000256" key="7">
    <source>
        <dbReference type="ARBA" id="ARBA00023015"/>
    </source>
</evidence>
<dbReference type="Gene3D" id="6.10.140.140">
    <property type="match status" value="1"/>
</dbReference>
<dbReference type="InterPro" id="IPR036236">
    <property type="entry name" value="Znf_C2H2_sf"/>
</dbReference>
<evidence type="ECO:0000313" key="16">
    <source>
        <dbReference type="Proteomes" id="UP000504612"/>
    </source>
</evidence>
<feature type="domain" description="C2H2-type" evidence="13">
    <location>
        <begin position="550"/>
        <end position="577"/>
    </location>
</feature>
<feature type="compositionally biased region" description="Polar residues" evidence="12">
    <location>
        <begin position="254"/>
        <end position="268"/>
    </location>
</feature>
<sequence>MLENGEEMEGHYRVGKDSWAGAEKMTTLEAKAISSEVQRRLFRGIHYQESKGPREFCSRLHHLCRQWLQPVRNTKGQMLDLVVLEQFLAVLPAEMQSWIRECGAETSSQAVALAEGFLLSQVEEQKERVELKAPFVEVIEHHGKCRDFANPSQELLFGGVAKNQDTSKGSPPFSGGSKRAADVSAQDAVSFKEVAVYFSKEEWSWLDAHQKALHEEVMLENSRNVASLGDKRQNKNCKESLQTLMLEEGKEPFANQTEPKTCSESHSQNGRKRGSSFLWPQIQDFFVQPNCHFKRKGKRSGKGGEILQDISDVNKACRTLVKERKCPFKENRKGCRRTFAPSLRERVSRGEKPYKCTECGKHFSNSSSLTCHRRIHTGEKPYKCMECGKSFSSSSNLTAHKRSHSGEKPYQCLECGKSFSTSSSLTSHKRSHSGEKPYQCPECEKSFSTSSSLTSHKRSHSGEKPYKCPECGKSFSTSSYLTSHKRIHTGEKPYKCTECGKSFSNSSSLTSHRRSHSGEKPYKCLDCGKRFRKSSNFSSHKRIHTGEKPYKCRECGKSFSQSSDLISHKRIHTGEKPYKCAECGKSFNTSSNRASHKRTHTREKIYKWMKVHFNKSTSLSKHRRIHTGEKPYKCTDCGKSFRKTATFICHKRIHAVEKHKFLEGETEI</sequence>
<accession>A0A6J1VJF8</accession>
<keyword evidence="9" id="KW-0804">Transcription</keyword>
<dbReference type="GeneID" id="113425367"/>
<dbReference type="PROSITE" id="PS50804">
    <property type="entry name" value="SCAN_BOX"/>
    <property type="match status" value="1"/>
</dbReference>
<reference evidence="17" key="1">
    <citation type="submission" date="2025-08" db="UniProtKB">
        <authorList>
            <consortium name="RefSeq"/>
        </authorList>
    </citation>
    <scope>IDENTIFICATION</scope>
</reference>
<dbReference type="Pfam" id="PF00096">
    <property type="entry name" value="zf-C2H2"/>
    <property type="match status" value="9"/>
</dbReference>
<evidence type="ECO:0000259" key="13">
    <source>
        <dbReference type="PROSITE" id="PS50157"/>
    </source>
</evidence>
<dbReference type="SMART" id="SM00431">
    <property type="entry name" value="SCAN"/>
    <property type="match status" value="1"/>
</dbReference>
<dbReference type="FunFam" id="1.10.4020.10:FF:000005">
    <property type="entry name" value="Uncharacterized protein"/>
    <property type="match status" value="1"/>
</dbReference>
<feature type="domain" description="SCAN box" evidence="14">
    <location>
        <begin position="39"/>
        <end position="117"/>
    </location>
</feature>
<dbReference type="RefSeq" id="XP_026543297.1">
    <property type="nucleotide sequence ID" value="XM_026687512.1"/>
</dbReference>
<feature type="domain" description="C2H2-type" evidence="13">
    <location>
        <begin position="382"/>
        <end position="409"/>
    </location>
</feature>
<dbReference type="FunFam" id="3.30.160.60:FF:002343">
    <property type="entry name" value="Zinc finger protein 33A"/>
    <property type="match status" value="7"/>
</dbReference>
<proteinExistence type="inferred from homology"/>
<evidence type="ECO:0000256" key="6">
    <source>
        <dbReference type="ARBA" id="ARBA00022833"/>
    </source>
</evidence>
<dbReference type="FunFam" id="3.30.160.60:FF:000466">
    <property type="entry name" value="zinc finger protein 62 homolog"/>
    <property type="match status" value="1"/>
</dbReference>
<dbReference type="CDD" id="cd07765">
    <property type="entry name" value="KRAB_A-box"/>
    <property type="match status" value="1"/>
</dbReference>
<dbReference type="InterPro" id="IPR013087">
    <property type="entry name" value="Znf_C2H2_type"/>
</dbReference>
<feature type="domain" description="C2H2-type" evidence="13">
    <location>
        <begin position="354"/>
        <end position="381"/>
    </location>
</feature>
<dbReference type="SUPFAM" id="SSF109640">
    <property type="entry name" value="KRAB domain (Kruppel-associated box)"/>
    <property type="match status" value="1"/>
</dbReference>
<dbReference type="GO" id="GO:0003677">
    <property type="term" value="F:DNA binding"/>
    <property type="evidence" value="ECO:0007669"/>
    <property type="project" value="UniProtKB-KW"/>
</dbReference>
<dbReference type="SMART" id="SM00355">
    <property type="entry name" value="ZnF_C2H2"/>
    <property type="match status" value="10"/>
</dbReference>
<feature type="domain" description="C2H2-type" evidence="13">
    <location>
        <begin position="494"/>
        <end position="521"/>
    </location>
</feature>
<comment type="similarity">
    <text evidence="2">Belongs to the krueppel C2H2-type zinc-finger protein family.</text>
</comment>
<dbReference type="Gene3D" id="1.10.4020.10">
    <property type="entry name" value="DNA breaking-rejoining enzymes"/>
    <property type="match status" value="1"/>
</dbReference>
<keyword evidence="8" id="KW-0238">DNA-binding</keyword>
<keyword evidence="7" id="KW-0805">Transcription regulation</keyword>
<comment type="subcellular location">
    <subcellularLocation>
        <location evidence="1">Nucleus</location>
    </subcellularLocation>
</comment>
<evidence type="ECO:0000256" key="8">
    <source>
        <dbReference type="ARBA" id="ARBA00023125"/>
    </source>
</evidence>
<feature type="domain" description="C2H2-type" evidence="13">
    <location>
        <begin position="632"/>
        <end position="659"/>
    </location>
</feature>
<dbReference type="SMART" id="SM00349">
    <property type="entry name" value="KRAB"/>
    <property type="match status" value="1"/>
</dbReference>
<dbReference type="CDD" id="cd07936">
    <property type="entry name" value="SCAN"/>
    <property type="match status" value="1"/>
</dbReference>
<name>A0A6J1VJF8_9SAUR</name>
<evidence type="ECO:0000256" key="12">
    <source>
        <dbReference type="SAM" id="MobiDB-lite"/>
    </source>
</evidence>
<evidence type="ECO:0000259" key="14">
    <source>
        <dbReference type="PROSITE" id="PS50804"/>
    </source>
</evidence>
<evidence type="ECO:0000256" key="4">
    <source>
        <dbReference type="ARBA" id="ARBA00022737"/>
    </source>
</evidence>
<dbReference type="InterPro" id="IPR050826">
    <property type="entry name" value="Krueppel_C2H2_ZnFinger"/>
</dbReference>
<dbReference type="Proteomes" id="UP000504612">
    <property type="component" value="Unplaced"/>
</dbReference>
<dbReference type="InterPro" id="IPR038269">
    <property type="entry name" value="SCAN_sf"/>
</dbReference>
<dbReference type="Pfam" id="PF01352">
    <property type="entry name" value="KRAB"/>
    <property type="match status" value="1"/>
</dbReference>
<dbReference type="GO" id="GO:0008270">
    <property type="term" value="F:zinc ion binding"/>
    <property type="evidence" value="ECO:0007669"/>
    <property type="project" value="UniProtKB-KW"/>
</dbReference>
<keyword evidence="4" id="KW-0677">Repeat</keyword>
<feature type="domain" description="C2H2-type" evidence="13">
    <location>
        <begin position="522"/>
        <end position="549"/>
    </location>
</feature>
<feature type="region of interest" description="Disordered" evidence="12">
    <location>
        <begin position="252"/>
        <end position="273"/>
    </location>
</feature>
<feature type="domain" description="C2H2-type" evidence="13">
    <location>
        <begin position="438"/>
        <end position="465"/>
    </location>
</feature>
<dbReference type="PROSITE" id="PS50157">
    <property type="entry name" value="ZINC_FINGER_C2H2_2"/>
    <property type="match status" value="11"/>
</dbReference>
<dbReference type="AlphaFoldDB" id="A0A6J1VJF8"/>
<feature type="domain" description="C2H2-type" evidence="13">
    <location>
        <begin position="466"/>
        <end position="493"/>
    </location>
</feature>
<evidence type="ECO:0000256" key="10">
    <source>
        <dbReference type="ARBA" id="ARBA00023242"/>
    </source>
</evidence>
<evidence type="ECO:0000256" key="1">
    <source>
        <dbReference type="ARBA" id="ARBA00004123"/>
    </source>
</evidence>
<evidence type="ECO:0000256" key="3">
    <source>
        <dbReference type="ARBA" id="ARBA00022723"/>
    </source>
</evidence>
<dbReference type="FunFam" id="3.30.160.60:FF:001532">
    <property type="entry name" value="Zinc finger protein 483"/>
    <property type="match status" value="1"/>
</dbReference>
<feature type="domain" description="C2H2-type" evidence="13">
    <location>
        <begin position="410"/>
        <end position="437"/>
    </location>
</feature>
<dbReference type="InterPro" id="IPR001909">
    <property type="entry name" value="KRAB"/>
</dbReference>
<keyword evidence="3" id="KW-0479">Metal-binding</keyword>
<organism evidence="16 17">
    <name type="scientific">Notechis scutatus</name>
    <name type="common">mainland tiger snake</name>
    <dbReference type="NCBI Taxonomy" id="8663"/>
    <lineage>
        <taxon>Eukaryota</taxon>
        <taxon>Metazoa</taxon>
        <taxon>Chordata</taxon>
        <taxon>Craniata</taxon>
        <taxon>Vertebrata</taxon>
        <taxon>Euteleostomi</taxon>
        <taxon>Lepidosauria</taxon>
        <taxon>Squamata</taxon>
        <taxon>Bifurcata</taxon>
        <taxon>Unidentata</taxon>
        <taxon>Episquamata</taxon>
        <taxon>Toxicofera</taxon>
        <taxon>Serpentes</taxon>
        <taxon>Colubroidea</taxon>
        <taxon>Elapidae</taxon>
        <taxon>Hydrophiinae</taxon>
        <taxon>Notechis</taxon>
    </lineage>
</organism>
<evidence type="ECO:0000256" key="2">
    <source>
        <dbReference type="ARBA" id="ARBA00006991"/>
    </source>
</evidence>
<dbReference type="PANTHER" id="PTHR24377">
    <property type="entry name" value="IP01015P-RELATED"/>
    <property type="match status" value="1"/>
</dbReference>
<dbReference type="SUPFAM" id="SSF57667">
    <property type="entry name" value="beta-beta-alpha zinc fingers"/>
    <property type="match status" value="6"/>
</dbReference>
<keyword evidence="10" id="KW-0539">Nucleus</keyword>
<keyword evidence="5 11" id="KW-0863">Zinc-finger</keyword>
<keyword evidence="16" id="KW-1185">Reference proteome</keyword>
<evidence type="ECO:0000256" key="11">
    <source>
        <dbReference type="PROSITE-ProRule" id="PRU00042"/>
    </source>
</evidence>
<dbReference type="KEGG" id="nss:113425367"/>
<evidence type="ECO:0000259" key="15">
    <source>
        <dbReference type="PROSITE" id="PS50805"/>
    </source>
</evidence>
<evidence type="ECO:0000256" key="5">
    <source>
        <dbReference type="ARBA" id="ARBA00022771"/>
    </source>
</evidence>
<gene>
    <name evidence="17" type="primary">LOC113425367</name>
</gene>
<dbReference type="GO" id="GO:0005634">
    <property type="term" value="C:nucleus"/>
    <property type="evidence" value="ECO:0007669"/>
    <property type="project" value="UniProtKB-SubCell"/>
</dbReference>
<dbReference type="GO" id="GO:0006355">
    <property type="term" value="P:regulation of DNA-templated transcription"/>
    <property type="evidence" value="ECO:0007669"/>
    <property type="project" value="InterPro"/>
</dbReference>
<dbReference type="Gene3D" id="3.30.160.60">
    <property type="entry name" value="Classic Zinc Finger"/>
    <property type="match status" value="11"/>
</dbReference>
<evidence type="ECO:0000256" key="9">
    <source>
        <dbReference type="ARBA" id="ARBA00023163"/>
    </source>
</evidence>
<dbReference type="InterPro" id="IPR036051">
    <property type="entry name" value="KRAB_dom_sf"/>
</dbReference>